<evidence type="ECO:0000313" key="1">
    <source>
        <dbReference type="EMBL" id="TNV75827.1"/>
    </source>
</evidence>
<proteinExistence type="predicted"/>
<comment type="caution">
    <text evidence="1">The sequence shown here is derived from an EMBL/GenBank/DDBJ whole genome shotgun (WGS) entry which is preliminary data.</text>
</comment>
<sequence length="189" mass="21107">MTSGLIYAIGSPMLCTYLLITSLSASCLISALPYPSICLLKSSSNRFSGDSPILPLTISANCALASMDELYSFTSVTGSLMRSQSHMYSMNFSTQWHWRVCSFLLVSGQPTTRPLMFLVRTRMRRALKNDQLSLKSQLCWNIQGSILKVLQGLASCMVLSDMATPTYFLPRSRPSKRASELMRLIFFKC</sequence>
<organism evidence="1 2">
    <name type="scientific">Halteria grandinella</name>
    <dbReference type="NCBI Taxonomy" id="5974"/>
    <lineage>
        <taxon>Eukaryota</taxon>
        <taxon>Sar</taxon>
        <taxon>Alveolata</taxon>
        <taxon>Ciliophora</taxon>
        <taxon>Intramacronucleata</taxon>
        <taxon>Spirotrichea</taxon>
        <taxon>Stichotrichia</taxon>
        <taxon>Sporadotrichida</taxon>
        <taxon>Halteriidae</taxon>
        <taxon>Halteria</taxon>
    </lineage>
</organism>
<keyword evidence="2" id="KW-1185">Reference proteome</keyword>
<protein>
    <submittedName>
        <fullName evidence="1">Uncharacterized protein</fullName>
    </submittedName>
</protein>
<dbReference type="Proteomes" id="UP000785679">
    <property type="component" value="Unassembled WGS sequence"/>
</dbReference>
<evidence type="ECO:0000313" key="2">
    <source>
        <dbReference type="Proteomes" id="UP000785679"/>
    </source>
</evidence>
<name>A0A8J8SYS1_HALGN</name>
<dbReference type="AlphaFoldDB" id="A0A8J8SYS1"/>
<reference evidence="1" key="1">
    <citation type="submission" date="2019-06" db="EMBL/GenBank/DDBJ databases">
        <authorList>
            <person name="Zheng W."/>
        </authorList>
    </citation>
    <scope>NUCLEOTIDE SEQUENCE</scope>
    <source>
        <strain evidence="1">QDHG01</strain>
    </source>
</reference>
<gene>
    <name evidence="1" type="ORF">FGO68_gene10329</name>
</gene>
<dbReference type="EMBL" id="RRYP01014743">
    <property type="protein sequence ID" value="TNV75827.1"/>
    <property type="molecule type" value="Genomic_DNA"/>
</dbReference>
<accession>A0A8J8SYS1</accession>